<feature type="signal peptide" evidence="1">
    <location>
        <begin position="1"/>
        <end position="22"/>
    </location>
</feature>
<evidence type="ECO:0000313" key="3">
    <source>
        <dbReference type="Proteomes" id="UP000326287"/>
    </source>
</evidence>
<dbReference type="Pfam" id="PF12228">
    <property type="entry name" value="DUF3604"/>
    <property type="match status" value="1"/>
</dbReference>
<dbReference type="InterPro" id="IPR022028">
    <property type="entry name" value="DUF3604"/>
</dbReference>
<keyword evidence="3" id="KW-1185">Reference proteome</keyword>
<protein>
    <submittedName>
        <fullName evidence="2">DUF3604 domain-containing protein</fullName>
    </submittedName>
</protein>
<dbReference type="EMBL" id="CP036422">
    <property type="protein sequence ID" value="QFU75490.1"/>
    <property type="molecule type" value="Genomic_DNA"/>
</dbReference>
<proteinExistence type="predicted"/>
<organism evidence="2 3">
    <name type="scientific">Halioglobus maricola</name>
    <dbReference type="NCBI Taxonomy" id="2601894"/>
    <lineage>
        <taxon>Bacteria</taxon>
        <taxon>Pseudomonadati</taxon>
        <taxon>Pseudomonadota</taxon>
        <taxon>Gammaproteobacteria</taxon>
        <taxon>Cellvibrionales</taxon>
        <taxon>Halieaceae</taxon>
        <taxon>Halioglobus</taxon>
    </lineage>
</organism>
<dbReference type="KEGG" id="halc:EY643_07395"/>
<name>A0A5P9NI46_9GAMM</name>
<dbReference type="Proteomes" id="UP000326287">
    <property type="component" value="Chromosome"/>
</dbReference>
<dbReference type="RefSeq" id="WP_152661597.1">
    <property type="nucleotide sequence ID" value="NZ_CP036422.1"/>
</dbReference>
<accession>A0A5P9NI46</accession>
<keyword evidence="1" id="KW-0732">Signal</keyword>
<gene>
    <name evidence="2" type="ORF">EY643_07395</name>
</gene>
<evidence type="ECO:0000256" key="1">
    <source>
        <dbReference type="SAM" id="SignalP"/>
    </source>
</evidence>
<dbReference type="OrthoDB" id="5712538at2"/>
<evidence type="ECO:0000313" key="2">
    <source>
        <dbReference type="EMBL" id="QFU75490.1"/>
    </source>
</evidence>
<sequence>MRLHATIASAFLLSISAQGAIAQPCDNHDPLRRPHFGDTHVHTAWSFDARSQDTRNKPDAAYRFAKGEPLGIKPYDENNQPLRQIQIDRPLDFTAVTDHSEFMGEMRMCNVEGSPGYWHPVCMLHRYIPSTTFATLAATGLSAKFRWGMCGDDNEICMQQAANTWLDVQQAAEDAYDRSSDCSFTSFVAYEWTASVGSGQNLHHNVVFKNDIVPDRALSWIESPSQVDLWDYLDKECLLDKPGCDAVVIPHNSNLSGGLMFETARVENSTVPEGPVSRAEAQRRARWNTLFEVMQHKGSSECDSRLPVWSEDEYCDFEKLNYDTFGGKDSGTPGGKPMELIANLAPEEDRPVTKPPEQSNFLRYALKKGLQQQEELGVNSFKFGLVSSTDTHIAAPGLAMEKNHPGHGGAGMGAGDGVPVGLPDELEYGPGGLAVLYAEENTRDSLFAAMQRREAYATSGTRPILRFFGGWDYPEDACGAPDMVAQGYNGGVPMGGDLKSPAAGNTSPRFIVSAVADAGTEEYPGMPLQRLQLIKGWYEDGELHEKVLDVAGGDNDAAVDINTCETSGSGHAQLCSVWQDDDFNPEAQSFYYTRVLENPTCRWSQQICADAGVRCDDPASVPEGLQNCCSADHKKVIQERAWSSPIWYTPAS</sequence>
<feature type="chain" id="PRO_5024925823" evidence="1">
    <location>
        <begin position="23"/>
        <end position="652"/>
    </location>
</feature>
<dbReference type="AlphaFoldDB" id="A0A5P9NI46"/>
<reference evidence="2 3" key="1">
    <citation type="submission" date="2019-02" db="EMBL/GenBank/DDBJ databases">
        <authorList>
            <person name="Li S.-H."/>
        </authorList>
    </citation>
    <scope>NUCLEOTIDE SEQUENCE [LARGE SCALE GENOMIC DNA]</scope>
    <source>
        <strain evidence="2 3">IMCC14385</strain>
    </source>
</reference>